<dbReference type="Proteomes" id="UP000253509">
    <property type="component" value="Unassembled WGS sequence"/>
</dbReference>
<dbReference type="Pfam" id="PF20696">
    <property type="entry name" value="UbiD_C"/>
    <property type="match status" value="1"/>
</dbReference>
<feature type="active site" description="Proton donor" evidence="1">
    <location>
        <position position="278"/>
    </location>
</feature>
<keyword evidence="1" id="KW-0210">Decarboxylase</keyword>
<evidence type="ECO:0000259" key="4">
    <source>
        <dbReference type="Pfam" id="PF20696"/>
    </source>
</evidence>
<name>A0A366INW2_9MICO</name>
<dbReference type="SUPFAM" id="SSF50475">
    <property type="entry name" value="FMN-binding split barrel"/>
    <property type="match status" value="1"/>
</dbReference>
<dbReference type="InterPro" id="IPR049381">
    <property type="entry name" value="UbiD-like_C"/>
</dbReference>
<dbReference type="SUPFAM" id="SSF143968">
    <property type="entry name" value="UbiD C-terminal domain-like"/>
    <property type="match status" value="1"/>
</dbReference>
<feature type="binding site" evidence="1">
    <location>
        <position position="229"/>
    </location>
    <ligand>
        <name>K(+)</name>
        <dbReference type="ChEBI" id="CHEBI:29103"/>
    </ligand>
</feature>
<comment type="caution">
    <text evidence="5">The sequence shown here is derived from an EMBL/GenBank/DDBJ whole genome shotgun (WGS) entry which is preliminary data.</text>
</comment>
<dbReference type="InterPro" id="IPR049383">
    <property type="entry name" value="UbiD-like_N"/>
</dbReference>
<keyword evidence="6" id="KW-1185">Reference proteome</keyword>
<comment type="cofactor">
    <cofactor evidence="1">
        <name>prenylated FMN</name>
        <dbReference type="ChEBI" id="CHEBI:87746"/>
    </cofactor>
    <text evidence="1">Binds 1 prenylated FMN per subunit.</text>
</comment>
<organism evidence="5 6">
    <name type="scientific">Brevibacterium celere</name>
    <dbReference type="NCBI Taxonomy" id="225845"/>
    <lineage>
        <taxon>Bacteria</taxon>
        <taxon>Bacillati</taxon>
        <taxon>Actinomycetota</taxon>
        <taxon>Actinomycetes</taxon>
        <taxon>Micrococcales</taxon>
        <taxon>Brevibacteriaceae</taxon>
        <taxon>Brevibacterium</taxon>
    </lineage>
</organism>
<comment type="function">
    <text evidence="1">Catalyzes the prenyl-FMN-dependent decarboxylation of pyrrole-2-carboxylate (P2C). Can also catalyze the carboxylation of pyrrole in the presence of elevated concentrations of CO(2) or bicarbonate.</text>
</comment>
<evidence type="ECO:0000313" key="6">
    <source>
        <dbReference type="Proteomes" id="UP000253509"/>
    </source>
</evidence>
<keyword evidence="1" id="KW-0285">Flavoprotein</keyword>
<dbReference type="NCBIfam" id="TIGR00148">
    <property type="entry name" value="UbiD family decarboxylase"/>
    <property type="match status" value="1"/>
</dbReference>
<dbReference type="EMBL" id="QNSB01000002">
    <property type="protein sequence ID" value="RBP73694.1"/>
    <property type="molecule type" value="Genomic_DNA"/>
</dbReference>
<sequence>MQHSSALSFRDFVDGLRASGDAVFIEREVDSHLEAAAIARLAGERRAPAPVFENVRGAAEGFRLMGVPAGMSSQGNGFSRIAAHFGLHEASGPYEIVEHLVAAMHATPKPPVTVETGPVKENIIRGDEVDLDVFGSPLLHAQDGGRYFGTYGMHIVATPDGKWTSWSISRLMVNDSTSLVGPAMPMQHLGMIHEQWKALGKRTPWAFVLGAPPAAIAAAGMPLPAEVNEDGYIGALTGEAVEVVRTEMHDLSVPANAEIVVEGWIDPERTAIEGPMGEYHGYQFAEGSPKPVFEVEVITHRDDPILPFCVAGMPPEENHTIWGTMISASALDLLRSADLPVSFAWCSYEAATCWIAVSIDLDELARSPWDEGDLVRKVADVLFTSHVGWLVPKVLLVGSDVDITDIDRLVWALATRYRPGTEYVFSDAPGIPLVPYLSAEDRKAGRGGKSIMSLLQPEQLATGRTAGIAAEFTTSFPAELQKSVLENWEDYGYPAARGSESSIP</sequence>
<proteinExistence type="inferred from homology"/>
<keyword evidence="1" id="KW-0288">FMN</keyword>
<protein>
    <recommendedName>
        <fullName evidence="1">Pyrrole-2-carboxylic acid decarboxylase</fullName>
        <shortName evidence="1">P2C decarboxylase</shortName>
        <ecNumber evidence="1">4.1.1.93</ecNumber>
    </recommendedName>
</protein>
<comment type="caution">
    <text evidence="1">Lacks conserved residue(s) required for the propagation of feature annotation.</text>
</comment>
<dbReference type="GO" id="GO:0006744">
    <property type="term" value="P:ubiquinone biosynthetic process"/>
    <property type="evidence" value="ECO:0007669"/>
    <property type="project" value="TreeGrafter"/>
</dbReference>
<feature type="binding site" evidence="1">
    <location>
        <position position="221"/>
    </location>
    <ligand>
        <name>K(+)</name>
        <dbReference type="ChEBI" id="CHEBI:29103"/>
    </ligand>
</feature>
<comment type="subunit">
    <text evidence="1">Homodimer.</text>
</comment>
<feature type="binding site" evidence="1">
    <location>
        <position position="386"/>
    </location>
    <ligand>
        <name>prenylated FMN</name>
        <dbReference type="ChEBI" id="CHEBI:87746"/>
    </ligand>
</feature>
<accession>A0A366INW2</accession>
<comment type="cofactor">
    <cofactor evidence="1">
        <name>K(+)</name>
        <dbReference type="ChEBI" id="CHEBI:29103"/>
    </cofactor>
    <text evidence="1">Binds 1 K(+) per subunit.</text>
</comment>
<comment type="catalytic activity">
    <reaction evidence="1">
        <text>pyrrole-2-carboxylate + H2O = 1H-pyrrole + hydrogencarbonate</text>
        <dbReference type="Rhea" id="RHEA:31379"/>
        <dbReference type="ChEBI" id="CHEBI:15377"/>
        <dbReference type="ChEBI" id="CHEBI:17544"/>
        <dbReference type="ChEBI" id="CHEBI:19203"/>
        <dbReference type="ChEBI" id="CHEBI:27660"/>
        <dbReference type="EC" id="4.1.1.93"/>
    </reaction>
</comment>
<feature type="binding site" evidence="1">
    <location>
        <position position="218"/>
    </location>
    <ligand>
        <name>K(+)</name>
        <dbReference type="ChEBI" id="CHEBI:29103"/>
    </ligand>
</feature>
<evidence type="ECO:0000259" key="3">
    <source>
        <dbReference type="Pfam" id="PF20695"/>
    </source>
</evidence>
<comment type="catalytic activity">
    <reaction evidence="1">
        <text>pyrrole-2-carboxylate + H(+) = 1H-pyrrole + CO2</text>
        <dbReference type="Rhea" id="RHEA:31375"/>
        <dbReference type="ChEBI" id="CHEBI:15378"/>
        <dbReference type="ChEBI" id="CHEBI:16526"/>
        <dbReference type="ChEBI" id="CHEBI:19203"/>
        <dbReference type="ChEBI" id="CHEBI:27660"/>
        <dbReference type="EC" id="4.1.1.93"/>
    </reaction>
</comment>
<dbReference type="InterPro" id="IPR002830">
    <property type="entry name" value="UbiD"/>
</dbReference>
<dbReference type="RefSeq" id="WP_113903073.1">
    <property type="nucleotide sequence ID" value="NZ_QNSB01000002.1"/>
</dbReference>
<dbReference type="GO" id="GO:0034941">
    <property type="term" value="F:pyrrole-2-carboxylate decarboxylase activity"/>
    <property type="evidence" value="ECO:0007669"/>
    <property type="project" value="UniProtKB-EC"/>
</dbReference>
<feature type="binding site" evidence="1">
    <location>
        <position position="229"/>
    </location>
    <ligand>
        <name>prenylated FMN</name>
        <dbReference type="ChEBI" id="CHEBI:87746"/>
    </ligand>
</feature>
<gene>
    <name evidence="5" type="ORF">DFO65_102222</name>
</gene>
<dbReference type="InterPro" id="IPR048304">
    <property type="entry name" value="UbiD_Rift_dom"/>
</dbReference>
<feature type="binding site" evidence="1">
    <location>
        <position position="187"/>
    </location>
    <ligand>
        <name>prenylated FMN</name>
        <dbReference type="ChEBI" id="CHEBI:87746"/>
    </ligand>
</feature>
<dbReference type="Gene3D" id="1.20.5.4570">
    <property type="match status" value="1"/>
</dbReference>
<feature type="binding site" evidence="1">
    <location>
        <position position="188"/>
    </location>
    <ligand>
        <name>Mn(2+)</name>
        <dbReference type="ChEBI" id="CHEBI:29035"/>
    </ligand>
</feature>
<comment type="similarity">
    <text evidence="1">Belongs to the UbiD family. UbiD-like/FDC subfamily.</text>
</comment>
<evidence type="ECO:0000256" key="1">
    <source>
        <dbReference type="HAMAP-Rule" id="MF_01983"/>
    </source>
</evidence>
<keyword evidence="1" id="KW-0464">Manganese</keyword>
<evidence type="ECO:0000313" key="5">
    <source>
        <dbReference type="EMBL" id="RBP73694.1"/>
    </source>
</evidence>
<dbReference type="Pfam" id="PF01977">
    <property type="entry name" value="UbiD"/>
    <property type="match status" value="1"/>
</dbReference>
<keyword evidence="1" id="KW-0058">Aromatic hydrocarbons catabolism</keyword>
<evidence type="ECO:0000259" key="2">
    <source>
        <dbReference type="Pfam" id="PF01977"/>
    </source>
</evidence>
<dbReference type="Gene3D" id="3.40.1670.10">
    <property type="entry name" value="UbiD C-terminal domain-like"/>
    <property type="match status" value="1"/>
</dbReference>
<feature type="binding site" evidence="1">
    <location>
        <position position="219"/>
    </location>
    <ligand>
        <name>K(+)</name>
        <dbReference type="ChEBI" id="CHEBI:29103"/>
    </ligand>
</feature>
<dbReference type="HAMAP" id="MF_01983">
    <property type="entry name" value="UbiD_FDC"/>
    <property type="match status" value="1"/>
</dbReference>
<dbReference type="Pfam" id="PF20695">
    <property type="entry name" value="UbiD_N"/>
    <property type="match status" value="1"/>
</dbReference>
<feature type="binding site" evidence="1">
    <location>
        <position position="188"/>
    </location>
    <ligand>
        <name>prenylated FMN</name>
        <dbReference type="ChEBI" id="CHEBI:87746"/>
    </ligand>
</feature>
<dbReference type="GO" id="GO:0005829">
    <property type="term" value="C:cytosol"/>
    <property type="evidence" value="ECO:0007669"/>
    <property type="project" value="TreeGrafter"/>
</dbReference>
<comment type="cofactor">
    <cofactor evidence="1">
        <name>Mn(2+)</name>
        <dbReference type="ChEBI" id="CHEBI:29035"/>
    </cofactor>
    <text evidence="1">Binds 1 Mn(2+) per subunit.</text>
</comment>
<keyword evidence="1" id="KW-0479">Metal-binding</keyword>
<dbReference type="PANTHER" id="PTHR30108:SF17">
    <property type="entry name" value="FERULIC ACID DECARBOXYLASE 1"/>
    <property type="match status" value="1"/>
</dbReference>
<feature type="binding site" evidence="1">
    <location>
        <position position="166"/>
    </location>
    <ligand>
        <name>K(+)</name>
        <dbReference type="ChEBI" id="CHEBI:29103"/>
    </ligand>
</feature>
<dbReference type="PANTHER" id="PTHR30108">
    <property type="entry name" value="3-OCTAPRENYL-4-HYDROXYBENZOATE CARBOXY-LYASE-RELATED"/>
    <property type="match status" value="1"/>
</dbReference>
<dbReference type="GO" id="GO:0046872">
    <property type="term" value="F:metal ion binding"/>
    <property type="evidence" value="ECO:0007669"/>
    <property type="project" value="UniProtKB-KW"/>
</dbReference>
<feature type="domain" description="3-octaprenyl-4-hydroxybenzoate carboxy-lyase-like N-terminal" evidence="3">
    <location>
        <begin position="14"/>
        <end position="98"/>
    </location>
</feature>
<keyword evidence="1" id="KW-0456">Lyase</keyword>
<keyword evidence="1" id="KW-0630">Potassium</keyword>
<dbReference type="EC" id="4.1.1.93" evidence="1"/>
<feature type="domain" description="3-octaprenyl-4-hydroxybenzoate carboxy-lyase-like Rift-related" evidence="2">
    <location>
        <begin position="114"/>
        <end position="314"/>
    </location>
</feature>
<reference evidence="5 6" key="1">
    <citation type="submission" date="2018-06" db="EMBL/GenBank/DDBJ databases">
        <title>Freshwater and sediment microbial communities from various areas in North America, analyzing microbe dynamics in response to fracking.</title>
        <authorList>
            <person name="Lamendella R."/>
        </authorList>
    </citation>
    <scope>NUCLEOTIDE SEQUENCE [LARGE SCALE GENOMIC DNA]</scope>
    <source>
        <strain evidence="5 6">3b_TX</strain>
    </source>
</reference>
<dbReference type="GO" id="GO:0008694">
    <property type="term" value="F:4-hydroxy-3-polyprenylbenzoate decarboxylase activity"/>
    <property type="evidence" value="ECO:0007669"/>
    <property type="project" value="TreeGrafter"/>
</dbReference>
<dbReference type="InterPro" id="IPR032903">
    <property type="entry name" value="FDC-like"/>
</dbReference>
<feature type="domain" description="3-octaprenyl-4-hydroxybenzoate carboxy-lyase-like C-terminal" evidence="4">
    <location>
        <begin position="319"/>
        <end position="451"/>
    </location>
</feature>
<feature type="binding site" evidence="1">
    <location>
        <position position="229"/>
    </location>
    <ligand>
        <name>Mn(2+)</name>
        <dbReference type="ChEBI" id="CHEBI:29035"/>
    </ligand>
</feature>
<feature type="binding site" evidence="1">
    <location>
        <position position="170"/>
    </location>
    <ligand>
        <name>prenylated FMN</name>
        <dbReference type="ChEBI" id="CHEBI:87746"/>
    </ligand>
</feature>
<dbReference type="AlphaFoldDB" id="A0A366INW2"/>